<proteinExistence type="predicted"/>
<keyword evidence="3" id="KW-1185">Reference proteome</keyword>
<evidence type="ECO:0000313" key="3">
    <source>
        <dbReference type="Proteomes" id="UP000664859"/>
    </source>
</evidence>
<evidence type="ECO:0000313" key="2">
    <source>
        <dbReference type="EMBL" id="KAG5183879.1"/>
    </source>
</evidence>
<dbReference type="Proteomes" id="UP000664859">
    <property type="component" value="Unassembled WGS sequence"/>
</dbReference>
<feature type="compositionally biased region" description="Basic and acidic residues" evidence="1">
    <location>
        <begin position="304"/>
        <end position="315"/>
    </location>
</feature>
<protein>
    <submittedName>
        <fullName evidence="2">Uncharacterized protein</fullName>
    </submittedName>
</protein>
<reference evidence="2" key="1">
    <citation type="submission" date="2021-02" db="EMBL/GenBank/DDBJ databases">
        <title>First Annotated Genome of the Yellow-green Alga Tribonema minus.</title>
        <authorList>
            <person name="Mahan K.M."/>
        </authorList>
    </citation>
    <scope>NUCLEOTIDE SEQUENCE</scope>
    <source>
        <strain evidence="2">UTEX B ZZ1240</strain>
    </source>
</reference>
<name>A0A836CFQ2_9STRA</name>
<dbReference type="EMBL" id="JAFCMP010000182">
    <property type="protein sequence ID" value="KAG5183879.1"/>
    <property type="molecule type" value="Genomic_DNA"/>
</dbReference>
<feature type="region of interest" description="Disordered" evidence="1">
    <location>
        <begin position="298"/>
        <end position="318"/>
    </location>
</feature>
<organism evidence="2 3">
    <name type="scientific">Tribonema minus</name>
    <dbReference type="NCBI Taxonomy" id="303371"/>
    <lineage>
        <taxon>Eukaryota</taxon>
        <taxon>Sar</taxon>
        <taxon>Stramenopiles</taxon>
        <taxon>Ochrophyta</taxon>
        <taxon>PX clade</taxon>
        <taxon>Xanthophyceae</taxon>
        <taxon>Tribonematales</taxon>
        <taxon>Tribonemataceae</taxon>
        <taxon>Tribonema</taxon>
    </lineage>
</organism>
<gene>
    <name evidence="2" type="ORF">JKP88DRAFT_315826</name>
</gene>
<comment type="caution">
    <text evidence="2">The sequence shown here is derived from an EMBL/GenBank/DDBJ whole genome shotgun (WGS) entry which is preliminary data.</text>
</comment>
<sequence length="354" mass="38822">MLLQNELRLPRCWIATSAAPAMRMNYLLDNLPAVQRIEFQKRSSAEVCVKWHFIGTDGTNGHPSSRTVDGTHDAIDSSRRDVICQQQFASRKRRDRPEGGRRFDDVLLQATFLEGSQLPTLRSSATPPPAASVIPMVNVGGCQVPREAMQKKSCLADDDWRAELGLQLAELVETAVSVLGNVTGTMPMLKAEKDSELGWHVLVTVMAAVLEDAGEASKLNVPNAWCARHIGDNSTAVADAQERRTAALAARADGISAKGAVEADQFLFLQQQTRSNMLSEAMVAVIIEVWHSAEVSRRNGNTSDVKKASKNRDAAQHPAQLVRQRYGGGAHKAEVRERFRNCGQPNFLSYACPH</sequence>
<evidence type="ECO:0000256" key="1">
    <source>
        <dbReference type="SAM" id="MobiDB-lite"/>
    </source>
</evidence>
<dbReference type="AlphaFoldDB" id="A0A836CFQ2"/>
<accession>A0A836CFQ2</accession>